<keyword evidence="2" id="KW-1185">Reference proteome</keyword>
<sequence length="163" mass="18360">MDLRFVNDEILTPSFRLLAGGAIPRNYDTPEARVMLLTIGLQESRFIFRAQQPSRIARGFYQFENGGGVRGVLTHAASAREIERVLGKIHVDRADVYTAIEWHDQLATVMARLLLYTDPRPLPAVTDTAGALQLYLRVWRPGKPHPETWPAFHKAAVDLITRG</sequence>
<accession>A0ABX5MDU8</accession>
<dbReference type="Proteomes" id="UP000247780">
    <property type="component" value="Unassembled WGS sequence"/>
</dbReference>
<evidence type="ECO:0000313" key="2">
    <source>
        <dbReference type="Proteomes" id="UP000247780"/>
    </source>
</evidence>
<name>A0ABX5MDU8_9PROT</name>
<dbReference type="EMBL" id="QICQ01000007">
    <property type="protein sequence ID" value="PXV82504.1"/>
    <property type="molecule type" value="Genomic_DNA"/>
</dbReference>
<gene>
    <name evidence="1" type="ORF">C8R14_10776</name>
</gene>
<proteinExistence type="predicted"/>
<evidence type="ECO:0000313" key="1">
    <source>
        <dbReference type="EMBL" id="PXV82504.1"/>
    </source>
</evidence>
<organism evidence="1 2">
    <name type="scientific">Nitrosomonas eutropha</name>
    <dbReference type="NCBI Taxonomy" id="916"/>
    <lineage>
        <taxon>Bacteria</taxon>
        <taxon>Pseudomonadati</taxon>
        <taxon>Pseudomonadota</taxon>
        <taxon>Betaproteobacteria</taxon>
        <taxon>Nitrosomonadales</taxon>
        <taxon>Nitrosomonadaceae</taxon>
        <taxon>Nitrosomonas</taxon>
    </lineage>
</organism>
<reference evidence="1 2" key="1">
    <citation type="submission" date="2018-04" db="EMBL/GenBank/DDBJ databases">
        <title>Active sludge and wastewater microbial communities from Klosterneuburg, Austria.</title>
        <authorList>
            <person name="Wagner M."/>
        </authorList>
    </citation>
    <scope>NUCLEOTIDE SEQUENCE [LARGE SCALE GENOMIC DNA]</scope>
    <source>
        <strain evidence="1 2">Nm 57</strain>
    </source>
</reference>
<protein>
    <submittedName>
        <fullName evidence="1">Uncharacterized protein</fullName>
    </submittedName>
</protein>
<comment type="caution">
    <text evidence="1">The sequence shown here is derived from an EMBL/GenBank/DDBJ whole genome shotgun (WGS) entry which is preliminary data.</text>
</comment>
<dbReference type="RefSeq" id="WP_011634503.1">
    <property type="nucleotide sequence ID" value="NZ_QICQ01000007.1"/>
</dbReference>